<dbReference type="GO" id="GO:0000139">
    <property type="term" value="C:Golgi membrane"/>
    <property type="evidence" value="ECO:0007669"/>
    <property type="project" value="TreeGrafter"/>
</dbReference>
<dbReference type="InterPro" id="IPR008630">
    <property type="entry name" value="Glyco_trans_34"/>
</dbReference>
<dbReference type="OrthoDB" id="531429at2759"/>
<evidence type="ECO:0008006" key="6">
    <source>
        <dbReference type="Google" id="ProtNLM"/>
    </source>
</evidence>
<sequence>MARLDRVQTREKQALQHTTVLVAASLLFTVLLAALGSGRSQSASSLIAHAAHQVAMRLASSPRLPSLPALPPLPPSQFCVFQLASAEPRTNDYADVSQLWWYTYAEKHGYQYFRVHDTVPHKAAEDPFARSANDCFYTWHKIVALKHLLSLLPQCELLTLVDLDVKVASMYIPLLDVLQRDFNFTEPSLIAMSIEPDLPQDWLVDILNERKLAQNTGFVVARNKPRMQEILMQWLNCTRDDSAQRCEECVVGWPCEQCAWAKYIRPTLLPSEYTVLPCTHFNSWPNVQENMRAPNCDIMGGFVVQHYWSGKDVAFERFNSELNNTDVAWRQQGSASIAGEPASRGVPGLLQQPASPGSGVRCRLGGSVGAAGVLYRWLCSLRLLRLGHLAQVARHHGTHIDVLEQKPFKLCVKSKAAYEYVANLTASGLGDDIVMLVDAYGVVLRGPQQQYWIDTWRQWATTGWRWYDTISPATSPPRCLSPGTPLPVHIEFNYEPLPYRPGGLNEATSDLRAPSFDSCIATPGGVRLMPFMQPLLRPLTNLSVMTLAELSARSAVKGKHGHPGRCFQQAYICVYDRPDFGLMYDMLQHTVQWYQERQALPASDVGFDGGNDTLKVLIESRGGTYRSLINAPKLVTACNDFQGFKFSETGPWKRVQCSVLSPCAWVTLGGNVASAYLCYTAQQHERDSGEVFDARVS</sequence>
<evidence type="ECO:0000313" key="4">
    <source>
        <dbReference type="EMBL" id="PSC67283.1"/>
    </source>
</evidence>
<dbReference type="InterPro" id="IPR029044">
    <property type="entry name" value="Nucleotide-diphossugar_trans"/>
</dbReference>
<organism evidence="4 5">
    <name type="scientific">Micractinium conductrix</name>
    <dbReference type="NCBI Taxonomy" id="554055"/>
    <lineage>
        <taxon>Eukaryota</taxon>
        <taxon>Viridiplantae</taxon>
        <taxon>Chlorophyta</taxon>
        <taxon>core chlorophytes</taxon>
        <taxon>Trebouxiophyceae</taxon>
        <taxon>Chlorellales</taxon>
        <taxon>Chlorellaceae</taxon>
        <taxon>Chlorella clade</taxon>
        <taxon>Micractinium</taxon>
    </lineage>
</organism>
<dbReference type="EMBL" id="LHPF02000068">
    <property type="protein sequence ID" value="PSC67283.1"/>
    <property type="molecule type" value="Genomic_DNA"/>
</dbReference>
<evidence type="ECO:0000256" key="2">
    <source>
        <dbReference type="ARBA" id="ARBA00022676"/>
    </source>
</evidence>
<evidence type="ECO:0000313" key="5">
    <source>
        <dbReference type="Proteomes" id="UP000239649"/>
    </source>
</evidence>
<evidence type="ECO:0000256" key="1">
    <source>
        <dbReference type="ARBA" id="ARBA00005664"/>
    </source>
</evidence>
<keyword evidence="2" id="KW-0328">Glycosyltransferase</keyword>
<comment type="similarity">
    <text evidence="1">Belongs to the glycosyltransferase 34 family.</text>
</comment>
<dbReference type="PANTHER" id="PTHR31306">
    <property type="entry name" value="ALPHA-1,6-MANNOSYLTRANSFERASE MNN11-RELATED"/>
    <property type="match status" value="1"/>
</dbReference>
<keyword evidence="5" id="KW-1185">Reference proteome</keyword>
<dbReference type="Proteomes" id="UP000239649">
    <property type="component" value="Unassembled WGS sequence"/>
</dbReference>
<name>A0A2P6UZM4_9CHLO</name>
<dbReference type="PANTHER" id="PTHR31306:SF3">
    <property type="entry name" value="NUCLEOTIDE-DIPHOSPHO-SUGAR TRANSFERASE DOMAIN-CONTAINING PROTEIN"/>
    <property type="match status" value="1"/>
</dbReference>
<proteinExistence type="inferred from homology"/>
<evidence type="ECO:0000256" key="3">
    <source>
        <dbReference type="ARBA" id="ARBA00022679"/>
    </source>
</evidence>
<dbReference type="AlphaFoldDB" id="A0A2P6UZM4"/>
<dbReference type="GO" id="GO:0016757">
    <property type="term" value="F:glycosyltransferase activity"/>
    <property type="evidence" value="ECO:0007669"/>
    <property type="project" value="UniProtKB-KW"/>
</dbReference>
<reference evidence="4 5" key="1">
    <citation type="journal article" date="2018" name="Plant J.">
        <title>Genome sequences of Chlorella sorokiniana UTEX 1602 and Micractinium conductrix SAG 241.80: implications to maltose excretion by a green alga.</title>
        <authorList>
            <person name="Arriola M.B."/>
            <person name="Velmurugan N."/>
            <person name="Zhang Y."/>
            <person name="Plunkett M.H."/>
            <person name="Hondzo H."/>
            <person name="Barney B.M."/>
        </authorList>
    </citation>
    <scope>NUCLEOTIDE SEQUENCE [LARGE SCALE GENOMIC DNA]</scope>
    <source>
        <strain evidence="4 5">SAG 241.80</strain>
    </source>
</reference>
<keyword evidence="3" id="KW-0808">Transferase</keyword>
<accession>A0A2P6UZM4</accession>
<gene>
    <name evidence="4" type="ORF">C2E20_9021</name>
</gene>
<dbReference type="GO" id="GO:0006487">
    <property type="term" value="P:protein N-linked glycosylation"/>
    <property type="evidence" value="ECO:0007669"/>
    <property type="project" value="TreeGrafter"/>
</dbReference>
<protein>
    <recommendedName>
        <fullName evidence="6">Nucleotide-diphospho-sugar transferase domain-containing protein</fullName>
    </recommendedName>
</protein>
<comment type="caution">
    <text evidence="4">The sequence shown here is derived from an EMBL/GenBank/DDBJ whole genome shotgun (WGS) entry which is preliminary data.</text>
</comment>
<dbReference type="Gene3D" id="3.90.550.10">
    <property type="entry name" value="Spore Coat Polysaccharide Biosynthesis Protein SpsA, Chain A"/>
    <property type="match status" value="1"/>
</dbReference>